<evidence type="ECO:0000313" key="2">
    <source>
        <dbReference type="Proteomes" id="UP000235584"/>
    </source>
</evidence>
<sequence length="377" mass="40754">MLRPYSKNSLFKLHFSYCMINPIFYSVIVPTVTGTGTAFLSEVAVGDLILFTGNGDEKIVTAIASDTSLTVHSGMLLAATASAFTIRKKVSMNNGVLTLGTSSVTPLIAGSGVFAGAYPKVDINTGNNTWQTYSDVMVMRHSGTGATANTRQLGFLFKLSNESSTGESQKSGGIMLESTTSYANNPNLSLVTTGSKRLTIDYLGNVAIGTTPVTTSRFTVSTTATSGSIANFVSTGAGGAGCSITWNGTSCSSDERLKENITNLTSPLEDVLKLRSVNFNWKKDQKKERQIGYVAQEVEKVIPEVVRNDSNGYKQVNYGNIVSIATAAIQEFFLKWQDDSAKLHREIATLKEENELKNQEIELLKSRLDNLEKKSKN</sequence>
<dbReference type="KEGG" id="bsto:C0V70_04355"/>
<protein>
    <submittedName>
        <fullName evidence="1">Uncharacterized protein</fullName>
    </submittedName>
</protein>
<dbReference type="Pfam" id="PF13884">
    <property type="entry name" value="Peptidase_S74"/>
    <property type="match status" value="1"/>
</dbReference>
<accession>A0A2K9NRH6</accession>
<proteinExistence type="predicted"/>
<name>A0A2K9NRH6_BACTC</name>
<organism evidence="1 2">
    <name type="scientific">Bacteriovorax stolpii</name>
    <name type="common">Bdellovibrio stolpii</name>
    <dbReference type="NCBI Taxonomy" id="960"/>
    <lineage>
        <taxon>Bacteria</taxon>
        <taxon>Pseudomonadati</taxon>
        <taxon>Bdellovibrionota</taxon>
        <taxon>Bacteriovoracia</taxon>
        <taxon>Bacteriovoracales</taxon>
        <taxon>Bacteriovoracaceae</taxon>
        <taxon>Bacteriovorax</taxon>
    </lineage>
</organism>
<keyword evidence="2" id="KW-1185">Reference proteome</keyword>
<gene>
    <name evidence="1" type="ORF">C0V70_04355</name>
</gene>
<dbReference type="EMBL" id="CP025704">
    <property type="protein sequence ID" value="AUN97354.1"/>
    <property type="molecule type" value="Genomic_DNA"/>
</dbReference>
<dbReference type="Proteomes" id="UP000235584">
    <property type="component" value="Chromosome"/>
</dbReference>
<dbReference type="InterPro" id="IPR036388">
    <property type="entry name" value="WH-like_DNA-bd_sf"/>
</dbReference>
<evidence type="ECO:0000313" key="1">
    <source>
        <dbReference type="EMBL" id="AUN97354.1"/>
    </source>
</evidence>
<reference evidence="1 2" key="1">
    <citation type="submission" date="2018-01" db="EMBL/GenBank/DDBJ databases">
        <title>Complete genome sequence of Bacteriovorax stolpii DSM12778.</title>
        <authorList>
            <person name="Tang B."/>
            <person name="Chang J."/>
        </authorList>
    </citation>
    <scope>NUCLEOTIDE SEQUENCE [LARGE SCALE GENOMIC DNA]</scope>
    <source>
        <strain evidence="1 2">DSM 12778</strain>
    </source>
</reference>
<dbReference type="AlphaFoldDB" id="A0A2K9NRH6"/>
<dbReference type="Gene3D" id="1.10.10.10">
    <property type="entry name" value="Winged helix-like DNA-binding domain superfamily/Winged helix DNA-binding domain"/>
    <property type="match status" value="1"/>
</dbReference>
<dbReference type="InterPro" id="IPR030392">
    <property type="entry name" value="S74_ICA"/>
</dbReference>
<dbReference type="PROSITE" id="PS51688">
    <property type="entry name" value="ICA"/>
    <property type="match status" value="1"/>
</dbReference>